<name>A0ABR5HNA9_9BURK</name>
<comment type="caution">
    <text evidence="2">The sequence shown here is derived from an EMBL/GenBank/DDBJ whole genome shotgun (WGS) entry which is preliminary data.</text>
</comment>
<accession>A0ABR5HNA9</accession>
<proteinExistence type="predicted"/>
<evidence type="ECO:0000313" key="3">
    <source>
        <dbReference type="Proteomes" id="UP000242951"/>
    </source>
</evidence>
<evidence type="ECO:0000256" key="1">
    <source>
        <dbReference type="SAM" id="MobiDB-lite"/>
    </source>
</evidence>
<organism evidence="2 3">
    <name type="scientific">Candidatus Burkholderia pumila</name>
    <dbReference type="NCBI Taxonomy" id="1090375"/>
    <lineage>
        <taxon>Bacteria</taxon>
        <taxon>Pseudomonadati</taxon>
        <taxon>Pseudomonadota</taxon>
        <taxon>Betaproteobacteria</taxon>
        <taxon>Burkholderiales</taxon>
        <taxon>Burkholderiaceae</taxon>
        <taxon>Burkholderia</taxon>
    </lineage>
</organism>
<reference evidence="2 3" key="1">
    <citation type="submission" date="2015-06" db="EMBL/GenBank/DDBJ databases">
        <title>Comparative genomics of Burkholderia leaf nodule symbionts.</title>
        <authorList>
            <person name="Carlier A."/>
            <person name="Eberl L."/>
            <person name="Pinto-Carbo M."/>
        </authorList>
    </citation>
    <scope>NUCLEOTIDE SEQUENCE [LARGE SCALE GENOMIC DNA]</scope>
    <source>
        <strain evidence="2 3">UZHbot3</strain>
    </source>
</reference>
<protein>
    <submittedName>
        <fullName evidence="2">Uncharacterized protein</fullName>
    </submittedName>
</protein>
<dbReference type="EMBL" id="LELG01000031">
    <property type="protein sequence ID" value="KMQ80876.1"/>
    <property type="molecule type" value="Genomic_DNA"/>
</dbReference>
<feature type="region of interest" description="Disordered" evidence="1">
    <location>
        <begin position="86"/>
        <end position="115"/>
    </location>
</feature>
<dbReference type="Proteomes" id="UP000242951">
    <property type="component" value="Unassembled WGS sequence"/>
</dbReference>
<evidence type="ECO:0000313" key="2">
    <source>
        <dbReference type="EMBL" id="KMQ80876.1"/>
    </source>
</evidence>
<sequence>MAAAGALALTGCASTDDALLKAVSVGSGTSTLALYDFTKCVKTNGHSLDARVREYSLSSDTQATSVPSKDIASQSVMLAVAQQLASGTDSPYHIWRRPRGEPLRRGHAPRATEPA</sequence>
<gene>
    <name evidence="2" type="ORF">BPMI_00376</name>
</gene>
<keyword evidence="3" id="KW-1185">Reference proteome</keyword>